<dbReference type="Proteomes" id="UP000694845">
    <property type="component" value="Unplaced"/>
</dbReference>
<accession>A0A8B7ZD36</accession>
<evidence type="ECO:0000313" key="4">
    <source>
        <dbReference type="RefSeq" id="XP_022103588.1"/>
    </source>
</evidence>
<feature type="compositionally biased region" description="Polar residues" evidence="2">
    <location>
        <begin position="231"/>
        <end position="240"/>
    </location>
</feature>
<feature type="compositionally biased region" description="Basic and acidic residues" evidence="2">
    <location>
        <begin position="46"/>
        <end position="55"/>
    </location>
</feature>
<feature type="compositionally biased region" description="Polar residues" evidence="2">
    <location>
        <begin position="92"/>
        <end position="116"/>
    </location>
</feature>
<dbReference type="RefSeq" id="XP_022103588.1">
    <property type="nucleotide sequence ID" value="XM_022247896.1"/>
</dbReference>
<keyword evidence="3" id="KW-1185">Reference proteome</keyword>
<feature type="coiled-coil region" evidence="1">
    <location>
        <begin position="260"/>
        <end position="308"/>
    </location>
</feature>
<evidence type="ECO:0000256" key="2">
    <source>
        <dbReference type="SAM" id="MobiDB-lite"/>
    </source>
</evidence>
<feature type="compositionally biased region" description="Basic and acidic residues" evidence="2">
    <location>
        <begin position="1"/>
        <end position="39"/>
    </location>
</feature>
<protein>
    <submittedName>
        <fullName evidence="4">Uncharacterized protein LOC110986202</fullName>
    </submittedName>
</protein>
<name>A0A8B7ZD36_ACAPL</name>
<dbReference type="OrthoDB" id="5807119at2759"/>
<keyword evidence="1" id="KW-0175">Coiled coil</keyword>
<dbReference type="KEGG" id="aplc:110986202"/>
<evidence type="ECO:0000256" key="1">
    <source>
        <dbReference type="SAM" id="Coils"/>
    </source>
</evidence>
<proteinExistence type="predicted"/>
<feature type="compositionally biased region" description="Polar residues" evidence="2">
    <location>
        <begin position="140"/>
        <end position="168"/>
    </location>
</feature>
<sequence length="490" mass="55764">MEANKHSVDTDQDVDERSRLPQRAWQDKKAGRDEIRPETISDSVFEDGREKRQQNEDVTSSGVSCPVTGKEDRGSLIDGLNGNVHSKDASENLKNTLESVDVHSNTLVNNSDGASTTKHRRELPTWPRETRASQLRCKSHSVTEMNSPHKSNVRRQNSLKSEKPTSPVSWPGKGTSLPNALLPNALRSQSTSSDDSSERDRMEAHPAPNAGETLKSALPSASRVKMRDSDSLPTNQNRGKGSSHDCFSIYTPSEKYLTPLQQKERLNKDLSMQISKLEQTVSCKEDRIRQFEEEKQHALEELGKAKDTEMGKLLIEMKNLQMHLQESKKSLLEVSEALNDQQKMSTSLKEQIEAMQRESEEREVLHQKRYLEMYQKGREAQLIDQEEDLVCMAIAKAPNGDGQTRHLVKKLEKTEQELEKLRQTFREDVYHKTPQLDTDSAAQVEILKSAVYYYLSDIQPEVNLNVMLSMLNYSDVQKRNIISHLKKKLK</sequence>
<feature type="region of interest" description="Disordered" evidence="2">
    <location>
        <begin position="1"/>
        <end position="247"/>
    </location>
</feature>
<dbReference type="OMA" id="DVYHKTP"/>
<gene>
    <name evidence="4" type="primary">LOC110986202</name>
</gene>
<evidence type="ECO:0000313" key="3">
    <source>
        <dbReference type="Proteomes" id="UP000694845"/>
    </source>
</evidence>
<feature type="coiled-coil region" evidence="1">
    <location>
        <begin position="338"/>
        <end position="368"/>
    </location>
</feature>
<dbReference type="AlphaFoldDB" id="A0A8B7ZD36"/>
<organism evidence="3 4">
    <name type="scientific">Acanthaster planci</name>
    <name type="common">Crown-of-thorns starfish</name>
    <dbReference type="NCBI Taxonomy" id="133434"/>
    <lineage>
        <taxon>Eukaryota</taxon>
        <taxon>Metazoa</taxon>
        <taxon>Echinodermata</taxon>
        <taxon>Eleutherozoa</taxon>
        <taxon>Asterozoa</taxon>
        <taxon>Asteroidea</taxon>
        <taxon>Valvatacea</taxon>
        <taxon>Valvatida</taxon>
        <taxon>Acanthasteridae</taxon>
        <taxon>Acanthaster</taxon>
    </lineage>
</organism>
<reference evidence="4" key="1">
    <citation type="submission" date="2025-08" db="UniProtKB">
        <authorList>
            <consortium name="RefSeq"/>
        </authorList>
    </citation>
    <scope>IDENTIFICATION</scope>
</reference>
<dbReference type="GeneID" id="110986202"/>